<evidence type="ECO:0000313" key="2">
    <source>
        <dbReference type="Proteomes" id="UP001433508"/>
    </source>
</evidence>
<reference evidence="2" key="1">
    <citation type="journal article" date="2024" name="Front. Bioeng. Biotechnol.">
        <title>Genome-scale model development and genomic sequencing of the oleaginous clade Lipomyces.</title>
        <authorList>
            <person name="Czajka J.J."/>
            <person name="Han Y."/>
            <person name="Kim J."/>
            <person name="Mondo S.J."/>
            <person name="Hofstad B.A."/>
            <person name="Robles A."/>
            <person name="Haridas S."/>
            <person name="Riley R."/>
            <person name="LaButti K."/>
            <person name="Pangilinan J."/>
            <person name="Andreopoulos W."/>
            <person name="Lipzen A."/>
            <person name="Yan J."/>
            <person name="Wang M."/>
            <person name="Ng V."/>
            <person name="Grigoriev I.V."/>
            <person name="Spatafora J.W."/>
            <person name="Magnuson J.K."/>
            <person name="Baker S.E."/>
            <person name="Pomraning K.R."/>
        </authorList>
    </citation>
    <scope>NUCLEOTIDE SEQUENCE [LARGE SCALE GENOMIC DNA]</scope>
    <source>
        <strain evidence="2">CBS 7786</strain>
    </source>
</reference>
<name>A0ACC3SYT7_LIPKO</name>
<keyword evidence="2" id="KW-1185">Reference proteome</keyword>
<dbReference type="Proteomes" id="UP001433508">
    <property type="component" value="Unassembled WGS sequence"/>
</dbReference>
<evidence type="ECO:0000313" key="1">
    <source>
        <dbReference type="EMBL" id="KAK9236755.1"/>
    </source>
</evidence>
<gene>
    <name evidence="1" type="ORF">V1525DRAFT_389215</name>
</gene>
<proteinExistence type="predicted"/>
<sequence>MAPRDRQAADAVATSESTRLVGVDLLEDTSDGSDSDPDFPTVAEIATAAGIVRASAVDTAAAPSVASPALSVPATPARRSRVYYTEEHKLHIMKLCDEYQHEYTAGNRTKFFEKIANLFNEEHDFKQVVDSFLRRFDDVNAEYTAGRSSERQRADALREEQEVACRVRNQMLGAREIGLLSLDLSQDADALPRSREI</sequence>
<comment type="caution">
    <text evidence="1">The sequence shown here is derived from an EMBL/GenBank/DDBJ whole genome shotgun (WGS) entry which is preliminary data.</text>
</comment>
<accession>A0ACC3SYT7</accession>
<organism evidence="1 2">
    <name type="scientific">Lipomyces kononenkoae</name>
    <name type="common">Yeast</name>
    <dbReference type="NCBI Taxonomy" id="34357"/>
    <lineage>
        <taxon>Eukaryota</taxon>
        <taxon>Fungi</taxon>
        <taxon>Dikarya</taxon>
        <taxon>Ascomycota</taxon>
        <taxon>Saccharomycotina</taxon>
        <taxon>Lipomycetes</taxon>
        <taxon>Lipomycetales</taxon>
        <taxon>Lipomycetaceae</taxon>
        <taxon>Lipomyces</taxon>
    </lineage>
</organism>
<dbReference type="EMBL" id="MU971381">
    <property type="protein sequence ID" value="KAK9236755.1"/>
    <property type="molecule type" value="Genomic_DNA"/>
</dbReference>
<protein>
    <submittedName>
        <fullName evidence="1">Uncharacterized protein</fullName>
    </submittedName>
</protein>